<dbReference type="Proteomes" id="UP000756921">
    <property type="component" value="Unassembled WGS sequence"/>
</dbReference>
<dbReference type="AlphaFoldDB" id="A0A9P6KM36"/>
<protein>
    <submittedName>
        <fullName evidence="3">Peptidyl-tRNA hydrolase domain-containing protein</fullName>
    </submittedName>
</protein>
<keyword evidence="3" id="KW-0378">Hydrolase</keyword>
<dbReference type="SUPFAM" id="SSF110916">
    <property type="entry name" value="Peptidyl-tRNA hydrolase domain-like"/>
    <property type="match status" value="1"/>
</dbReference>
<accession>A0A9P6KM36</accession>
<dbReference type="PANTHER" id="PTHR11075">
    <property type="entry name" value="PEPTIDE CHAIN RELEASE FACTOR"/>
    <property type="match status" value="1"/>
</dbReference>
<evidence type="ECO:0000256" key="1">
    <source>
        <dbReference type="SAM" id="MobiDB-lite"/>
    </source>
</evidence>
<organism evidence="3 4">
    <name type="scientific">Paraphaeosphaeria minitans</name>
    <dbReference type="NCBI Taxonomy" id="565426"/>
    <lineage>
        <taxon>Eukaryota</taxon>
        <taxon>Fungi</taxon>
        <taxon>Dikarya</taxon>
        <taxon>Ascomycota</taxon>
        <taxon>Pezizomycotina</taxon>
        <taxon>Dothideomycetes</taxon>
        <taxon>Pleosporomycetidae</taxon>
        <taxon>Pleosporales</taxon>
        <taxon>Massarineae</taxon>
        <taxon>Didymosphaeriaceae</taxon>
        <taxon>Paraphaeosphaeria</taxon>
    </lineage>
</organism>
<proteinExistence type="predicted"/>
<reference evidence="3" key="1">
    <citation type="journal article" date="2020" name="Mol. Plant Microbe Interact.">
        <title>Genome Sequence of the Biocontrol Agent Coniothyrium minitans strain Conio (IMI 134523).</title>
        <authorList>
            <person name="Patel D."/>
            <person name="Shittu T.A."/>
            <person name="Baroncelli R."/>
            <person name="Muthumeenakshi S."/>
            <person name="Osborne T.H."/>
            <person name="Janganan T.K."/>
            <person name="Sreenivasaprasad S."/>
        </authorList>
    </citation>
    <scope>NUCLEOTIDE SEQUENCE</scope>
    <source>
        <strain evidence="3">Conio</strain>
    </source>
</reference>
<dbReference type="Pfam" id="PF00472">
    <property type="entry name" value="RF-1"/>
    <property type="match status" value="1"/>
</dbReference>
<dbReference type="OrthoDB" id="270639at2759"/>
<comment type="caution">
    <text evidence="3">The sequence shown here is derived from an EMBL/GenBank/DDBJ whole genome shotgun (WGS) entry which is preliminary data.</text>
</comment>
<dbReference type="GO" id="GO:0004045">
    <property type="term" value="F:peptidyl-tRNA hydrolase activity"/>
    <property type="evidence" value="ECO:0007669"/>
    <property type="project" value="TreeGrafter"/>
</dbReference>
<dbReference type="EMBL" id="WJXW01000012">
    <property type="protein sequence ID" value="KAF9731276.1"/>
    <property type="molecule type" value="Genomic_DNA"/>
</dbReference>
<dbReference type="GO" id="GO:0070126">
    <property type="term" value="P:mitochondrial translational termination"/>
    <property type="evidence" value="ECO:0007669"/>
    <property type="project" value="TreeGrafter"/>
</dbReference>
<keyword evidence="4" id="KW-1185">Reference proteome</keyword>
<feature type="domain" description="Prokaryotic-type class I peptide chain release factors" evidence="2">
    <location>
        <begin position="57"/>
        <end position="187"/>
    </location>
</feature>
<evidence type="ECO:0000313" key="4">
    <source>
        <dbReference type="Proteomes" id="UP000756921"/>
    </source>
</evidence>
<sequence>MLRARIPAARLSSTAPSLLPVVALPVRFASDRRTGEASLEELQAARQWLARLHAETIPRSIGELSFSRSSGPGGQNVNKVNSKATLKVPLVALLDHVPSALHHEIRASRHVAERSGAIIIQADDSRKQTDNAHSCYKRLYEAIVEAGHAAIPGETSPEQAKHVKHLQKSENERRIKTKKQHSAKKSSRRGRGDD</sequence>
<gene>
    <name evidence="3" type="ORF">PMIN01_10293</name>
</gene>
<feature type="region of interest" description="Disordered" evidence="1">
    <location>
        <begin position="152"/>
        <end position="194"/>
    </location>
</feature>
<name>A0A9P6KM36_9PLEO</name>
<dbReference type="PANTHER" id="PTHR11075:SF54">
    <property type="entry name" value="LARGE RIBOSOMAL SUBUNIT PROTEIN ML62"/>
    <property type="match status" value="1"/>
</dbReference>
<feature type="compositionally biased region" description="Basic residues" evidence="1">
    <location>
        <begin position="175"/>
        <end position="194"/>
    </location>
</feature>
<dbReference type="GO" id="GO:0016150">
    <property type="term" value="F:translation release factor activity, codon nonspecific"/>
    <property type="evidence" value="ECO:0007669"/>
    <property type="project" value="TreeGrafter"/>
</dbReference>
<evidence type="ECO:0000313" key="3">
    <source>
        <dbReference type="EMBL" id="KAF9731276.1"/>
    </source>
</evidence>
<dbReference type="Gene3D" id="3.30.160.20">
    <property type="match status" value="1"/>
</dbReference>
<dbReference type="InterPro" id="IPR000352">
    <property type="entry name" value="Pep_chain_release_fac_I"/>
</dbReference>
<evidence type="ECO:0000259" key="2">
    <source>
        <dbReference type="Pfam" id="PF00472"/>
    </source>
</evidence>
<dbReference type="InterPro" id="IPR052104">
    <property type="entry name" value="Mito_Release_Factor_mL62"/>
</dbReference>
<dbReference type="GO" id="GO:0005762">
    <property type="term" value="C:mitochondrial large ribosomal subunit"/>
    <property type="evidence" value="ECO:0007669"/>
    <property type="project" value="TreeGrafter"/>
</dbReference>